<feature type="compositionally biased region" description="Polar residues" evidence="1">
    <location>
        <begin position="527"/>
        <end position="544"/>
    </location>
</feature>
<feature type="compositionally biased region" description="Polar residues" evidence="1">
    <location>
        <begin position="1192"/>
        <end position="1204"/>
    </location>
</feature>
<dbReference type="PANTHER" id="PTHR11324:SF16">
    <property type="entry name" value="PDZ DOMAIN-CONTAINING PROTEIN 2"/>
    <property type="match status" value="1"/>
</dbReference>
<feature type="compositionally biased region" description="Low complexity" evidence="1">
    <location>
        <begin position="405"/>
        <end position="414"/>
    </location>
</feature>
<evidence type="ECO:0000256" key="1">
    <source>
        <dbReference type="SAM" id="MobiDB-lite"/>
    </source>
</evidence>
<feature type="region of interest" description="Disordered" evidence="1">
    <location>
        <begin position="1369"/>
        <end position="1416"/>
    </location>
</feature>
<feature type="compositionally biased region" description="Polar residues" evidence="1">
    <location>
        <begin position="1148"/>
        <end position="1163"/>
    </location>
</feature>
<feature type="compositionally biased region" description="Basic and acidic residues" evidence="1">
    <location>
        <begin position="449"/>
        <end position="458"/>
    </location>
</feature>
<sequence>MRFKLSAAPLLLLQNAIKSGHVVLTLRRRRNRATGPPAPPTRHTPVLHAIGYRTRSASTDGLCSAGPDHTRFAGAEGVEASAARARSLDEADLPAEPALLGDANEDLNISSDDVFVDTSASCNPVTYANLPHLRFQRPLHSSTEGLVDADSEEVNSSDPPSEEGQYRGSPGPQHPRRTVSVGEASRNKSHYFDNGEGRVRQSSSTSTLVEDESGQSSDSRRGSSESVGLGASASNSSKPLTTFAGGPTSGPTPIRRLVEKNILRQVEQQQQQQRGSMNQQKTPSSGYNSAMSMSSFAGESVRTGLPSSPSSKKRAITKLNLLKDENGLGIHIAGGKGSKKGDIGIFVAAVTEGGAAQRDGRLKKGDELLMINEHSLIGLTHQEAVETLRHSPDLVQIVVASKIKKSASVSSPAPRHNELRSVQPSGDHRYEKQMETASSKSRAEPLNGQKDRAIEKNHSPSKINNGYPRDEHLPSTVTYEGADLGQESSDQVMNTPEVVAQTPCGTIIKWEEMFEKFQPVEDGTAPRLNNTAPPPTSSRSMQHSSPVTITVLKGIGGKGLGFSVVGGADSPKGNMGIFVRRIFSHGTVAENGLMKEGDEILELNGVSLQGLTHQEALTMFRSLKKGPVTLRFRSRILSPLASRKHLPEGAPRESPDGSPVSTPNHSPYGSPRNSVGDLHYAQLDGNVINRLTESFNSLHNRQTFPEMVIAEKKLQSQQMSSMDNVHNASQSSDPKKQYYSQSQNTHAENLMPPKPKPPQKPSNDKLRKSVPAGNMSSIQDWSDGQFCNQTAPGHPQSLTLPSRKVIKNTNSQAALDKSSVTSIQNSHPNETKIPDSKQQVFPERTTVAPQPSAVMNDPKSGGVIKMNVKPMETHIVKSSPAMHSFKPSNSVPVSQQSPPPKFPTKSLNGGDYQQVASPSLRHRPPQGNSNCMLQQSVDRVDQQLHENRKQIDVSSPVMSPRRNGNNNCLGTSKNSPGSSSVSKTLPRPQHQQRLNEKNGTKPFPLHIENTDVAKKTEKVNPQLDNSKRIMIPSVPRDYSENIVGPGCYSSLPRGRHQQRGASRHFPIDDHPHGLQGYDHMYTEVQDDQFLAHKPPSKLPPPNAHFQDVIKVSHIAPSGENNASIAFYQHNQAFARLAASPTPIHQMEKGTSFSTFGSPHQNIQSYEPSSGSSYKSYSQSSFYRYHSDESKSTYEANTSESTRTLSCGGGGGYDNAQQFTTGISSKTAMSSSVPSSGGMFASFKMPQMMPLQGMAISSSHHSNSSAAIASRHRPQGSQPVNKCRFDVFLIKENGVSLGINIVRKTVAGTTEVYVQDIMAGSTADRDKRLRRGDTLITVNGVHINDLTLLDAHQMFHSLAPGPVKIQAARDMVEEDQGGGGGGEEEENENAEEEEGGQGEEVMVVEEERDTDKKKKGY</sequence>
<evidence type="ECO:0000313" key="4">
    <source>
        <dbReference type="Proteomes" id="UP000762676"/>
    </source>
</evidence>
<dbReference type="Proteomes" id="UP000762676">
    <property type="component" value="Unassembled WGS sequence"/>
</dbReference>
<keyword evidence="4" id="KW-1185">Reference proteome</keyword>
<feature type="compositionally biased region" description="Polar residues" evidence="1">
    <location>
        <begin position="807"/>
        <end position="828"/>
    </location>
</feature>
<protein>
    <submittedName>
        <fullName evidence="3">PDZ domain-containing protein 2</fullName>
    </submittedName>
</protein>
<dbReference type="InterPro" id="IPR036034">
    <property type="entry name" value="PDZ_sf"/>
</dbReference>
<evidence type="ECO:0000313" key="3">
    <source>
        <dbReference type="EMBL" id="GFR58876.1"/>
    </source>
</evidence>
<feature type="compositionally biased region" description="Polar residues" evidence="1">
    <location>
        <begin position="952"/>
        <end position="971"/>
    </location>
</feature>
<dbReference type="CDD" id="cd06758">
    <property type="entry name" value="PDZ2_PDZD2-like"/>
    <property type="match status" value="1"/>
</dbReference>
<feature type="compositionally biased region" description="Polar residues" evidence="1">
    <location>
        <begin position="715"/>
        <end position="747"/>
    </location>
</feature>
<evidence type="ECO:0000259" key="2">
    <source>
        <dbReference type="PROSITE" id="PS50106"/>
    </source>
</evidence>
<accession>A0AAV4EDX5</accession>
<feature type="region of interest" description="Disordered" evidence="1">
    <location>
        <begin position="881"/>
        <end position="931"/>
    </location>
</feature>
<dbReference type="PANTHER" id="PTHR11324">
    <property type="entry name" value="IL16-RELATED"/>
    <property type="match status" value="1"/>
</dbReference>
<organism evidence="3 4">
    <name type="scientific">Elysia marginata</name>
    <dbReference type="NCBI Taxonomy" id="1093978"/>
    <lineage>
        <taxon>Eukaryota</taxon>
        <taxon>Metazoa</taxon>
        <taxon>Spiralia</taxon>
        <taxon>Lophotrochozoa</taxon>
        <taxon>Mollusca</taxon>
        <taxon>Gastropoda</taxon>
        <taxon>Heterobranchia</taxon>
        <taxon>Euthyneura</taxon>
        <taxon>Panpulmonata</taxon>
        <taxon>Sacoglossa</taxon>
        <taxon>Placobranchoidea</taxon>
        <taxon>Plakobranchidae</taxon>
        <taxon>Elysia</taxon>
    </lineage>
</organism>
<proteinExistence type="predicted"/>
<feature type="compositionally biased region" description="Low complexity" evidence="1">
    <location>
        <begin position="1256"/>
        <end position="1268"/>
    </location>
</feature>
<feature type="domain" description="PDZ" evidence="2">
    <location>
        <begin position="1285"/>
        <end position="1350"/>
    </location>
</feature>
<feature type="compositionally biased region" description="Polar residues" evidence="1">
    <location>
        <begin position="659"/>
        <end position="673"/>
    </location>
</feature>
<dbReference type="InterPro" id="IPR001478">
    <property type="entry name" value="PDZ"/>
</dbReference>
<dbReference type="SMART" id="SM00228">
    <property type="entry name" value="PDZ"/>
    <property type="match status" value="3"/>
</dbReference>
<feature type="domain" description="PDZ" evidence="2">
    <location>
        <begin position="548"/>
        <end position="622"/>
    </location>
</feature>
<feature type="domain" description="PDZ" evidence="2">
    <location>
        <begin position="318"/>
        <end position="403"/>
    </location>
</feature>
<feature type="region of interest" description="Disordered" evidence="1">
    <location>
        <begin position="266"/>
        <end position="292"/>
    </location>
</feature>
<feature type="region of interest" description="Disordered" evidence="1">
    <location>
        <begin position="1147"/>
        <end position="1172"/>
    </location>
</feature>
<dbReference type="Pfam" id="PF00595">
    <property type="entry name" value="PDZ"/>
    <property type="match status" value="3"/>
</dbReference>
<feature type="region of interest" description="Disordered" evidence="1">
    <location>
        <begin position="715"/>
        <end position="840"/>
    </location>
</feature>
<feature type="region of interest" description="Disordered" evidence="1">
    <location>
        <begin position="1188"/>
        <end position="1210"/>
    </location>
</feature>
<gene>
    <name evidence="3" type="ORF">ElyMa_003489900</name>
</gene>
<dbReference type="SUPFAM" id="SSF50156">
    <property type="entry name" value="PDZ domain-like"/>
    <property type="match status" value="3"/>
</dbReference>
<feature type="region of interest" description="Disordered" evidence="1">
    <location>
        <begin position="948"/>
        <end position="1004"/>
    </location>
</feature>
<name>A0AAV4EDX5_9GAST</name>
<feature type="compositionally biased region" description="Polar residues" evidence="1">
    <location>
        <begin position="774"/>
        <end position="800"/>
    </location>
</feature>
<feature type="compositionally biased region" description="Low complexity" evidence="1">
    <location>
        <begin position="887"/>
        <end position="896"/>
    </location>
</feature>
<dbReference type="EMBL" id="BMAT01007176">
    <property type="protein sequence ID" value="GFR58876.1"/>
    <property type="molecule type" value="Genomic_DNA"/>
</dbReference>
<feature type="compositionally biased region" description="Basic and acidic residues" evidence="1">
    <location>
        <begin position="190"/>
        <end position="199"/>
    </location>
</feature>
<feature type="compositionally biased region" description="Acidic residues" evidence="1">
    <location>
        <begin position="1371"/>
        <end position="1407"/>
    </location>
</feature>
<feature type="region of interest" description="Disordered" evidence="1">
    <location>
        <begin position="405"/>
        <end position="475"/>
    </location>
</feature>
<feature type="region of interest" description="Disordered" evidence="1">
    <location>
        <begin position="1256"/>
        <end position="1276"/>
    </location>
</feature>
<feature type="region of interest" description="Disordered" evidence="1">
    <location>
        <begin position="522"/>
        <end position="544"/>
    </location>
</feature>
<feature type="compositionally biased region" description="Low complexity" evidence="1">
    <location>
        <begin position="972"/>
        <end position="982"/>
    </location>
</feature>
<feature type="region of interest" description="Disordered" evidence="1">
    <location>
        <begin position="641"/>
        <end position="677"/>
    </location>
</feature>
<comment type="caution">
    <text evidence="3">The sequence shown here is derived from an EMBL/GenBank/DDBJ whole genome shotgun (WGS) entry which is preliminary data.</text>
</comment>
<reference evidence="3 4" key="1">
    <citation type="journal article" date="2021" name="Elife">
        <title>Chloroplast acquisition without the gene transfer in kleptoplastic sea slugs, Plakobranchus ocellatus.</title>
        <authorList>
            <person name="Maeda T."/>
            <person name="Takahashi S."/>
            <person name="Yoshida T."/>
            <person name="Shimamura S."/>
            <person name="Takaki Y."/>
            <person name="Nagai Y."/>
            <person name="Toyoda A."/>
            <person name="Suzuki Y."/>
            <person name="Arimoto A."/>
            <person name="Ishii H."/>
            <person name="Satoh N."/>
            <person name="Nishiyama T."/>
            <person name="Hasebe M."/>
            <person name="Maruyama T."/>
            <person name="Minagawa J."/>
            <person name="Obokata J."/>
            <person name="Shigenobu S."/>
        </authorList>
    </citation>
    <scope>NUCLEOTIDE SEQUENCE [LARGE SCALE GENOMIC DNA]</scope>
</reference>
<dbReference type="Gene3D" id="2.30.42.10">
    <property type="match status" value="3"/>
</dbReference>
<dbReference type="PROSITE" id="PS50106">
    <property type="entry name" value="PDZ"/>
    <property type="match status" value="3"/>
</dbReference>
<feature type="compositionally biased region" description="Basic and acidic residues" evidence="1">
    <location>
        <begin position="645"/>
        <end position="655"/>
    </location>
</feature>
<feature type="region of interest" description="Disordered" evidence="1">
    <location>
        <begin position="146"/>
        <end position="254"/>
    </location>
</feature>